<evidence type="ECO:0000313" key="2">
    <source>
        <dbReference type="EMBL" id="KAG1301272.1"/>
    </source>
</evidence>
<dbReference type="OrthoDB" id="10396029at2759"/>
<dbReference type="AlphaFoldDB" id="A0A9P6WYF4"/>
<keyword evidence="3" id="KW-1185">Reference proteome</keyword>
<evidence type="ECO:0000313" key="3">
    <source>
        <dbReference type="Proteomes" id="UP000716291"/>
    </source>
</evidence>
<sequence>MTDTSCAVVSLIGDHRTINAYNSLPKQYAVPRDQITIEVGDRFVITEFFSRCPPPYQRFQHISMHASPTRPNEGETGTVRANLATGSVQTTYNRQSSLMSLISESGSEMMTQGSLCSESDIANDFQGEPFSIEERTVTCSGPALEEAEQIQEMAAKKISKQSPGKASSGKVKKASAKRSKRQKGKGKSQR</sequence>
<name>A0A9P6WYF4_RHIOR</name>
<protein>
    <submittedName>
        <fullName evidence="2">Uncharacterized protein</fullName>
    </submittedName>
</protein>
<organism evidence="2 3">
    <name type="scientific">Rhizopus oryzae</name>
    <name type="common">Mucormycosis agent</name>
    <name type="synonym">Rhizopus arrhizus var. delemar</name>
    <dbReference type="NCBI Taxonomy" id="64495"/>
    <lineage>
        <taxon>Eukaryota</taxon>
        <taxon>Fungi</taxon>
        <taxon>Fungi incertae sedis</taxon>
        <taxon>Mucoromycota</taxon>
        <taxon>Mucoromycotina</taxon>
        <taxon>Mucoromycetes</taxon>
        <taxon>Mucorales</taxon>
        <taxon>Mucorineae</taxon>
        <taxon>Rhizopodaceae</taxon>
        <taxon>Rhizopus</taxon>
    </lineage>
</organism>
<evidence type="ECO:0000256" key="1">
    <source>
        <dbReference type="SAM" id="MobiDB-lite"/>
    </source>
</evidence>
<feature type="compositionally biased region" description="Basic residues" evidence="1">
    <location>
        <begin position="170"/>
        <end position="190"/>
    </location>
</feature>
<dbReference type="EMBL" id="JAANQT010003235">
    <property type="protein sequence ID" value="KAG1301272.1"/>
    <property type="molecule type" value="Genomic_DNA"/>
</dbReference>
<accession>A0A9P6WYF4</accession>
<comment type="caution">
    <text evidence="2">The sequence shown here is derived from an EMBL/GenBank/DDBJ whole genome shotgun (WGS) entry which is preliminary data.</text>
</comment>
<gene>
    <name evidence="2" type="ORF">G6F64_011955</name>
</gene>
<feature type="region of interest" description="Disordered" evidence="1">
    <location>
        <begin position="151"/>
        <end position="190"/>
    </location>
</feature>
<reference evidence="2" key="1">
    <citation type="journal article" date="2020" name="Microb. Genom.">
        <title>Genetic diversity of clinical and environmental Mucorales isolates obtained from an investigation of mucormycosis cases among solid organ transplant recipients.</title>
        <authorList>
            <person name="Nguyen M.H."/>
            <person name="Kaul D."/>
            <person name="Muto C."/>
            <person name="Cheng S.J."/>
            <person name="Richter R.A."/>
            <person name="Bruno V.M."/>
            <person name="Liu G."/>
            <person name="Beyhan S."/>
            <person name="Sundermann A.J."/>
            <person name="Mounaud S."/>
            <person name="Pasculle A.W."/>
            <person name="Nierman W.C."/>
            <person name="Driscoll E."/>
            <person name="Cumbie R."/>
            <person name="Clancy C.J."/>
            <person name="Dupont C.L."/>
        </authorList>
    </citation>
    <scope>NUCLEOTIDE SEQUENCE</scope>
    <source>
        <strain evidence="2">GL11</strain>
    </source>
</reference>
<dbReference type="Proteomes" id="UP000716291">
    <property type="component" value="Unassembled WGS sequence"/>
</dbReference>
<proteinExistence type="predicted"/>